<accession>A0ABS8WTF0</accession>
<name>A0ABS8WTF0_DATST</name>
<sequence length="93" mass="10522">DIGVDISNYPVKDISSTYNDRAFASMRYVLDDRQWYKTASYRPKIKLVVAKSSSRTSSDDDAFDAPVTEIQEVKLSLNAVVGDLHRCNDNFVQ</sequence>
<feature type="non-terminal residue" evidence="1">
    <location>
        <position position="1"/>
    </location>
</feature>
<dbReference type="EMBL" id="JACEIK010009584">
    <property type="protein sequence ID" value="MCE3052429.1"/>
    <property type="molecule type" value="Genomic_DNA"/>
</dbReference>
<comment type="caution">
    <text evidence="1">The sequence shown here is derived from an EMBL/GenBank/DDBJ whole genome shotgun (WGS) entry which is preliminary data.</text>
</comment>
<dbReference type="Proteomes" id="UP000823775">
    <property type="component" value="Unassembled WGS sequence"/>
</dbReference>
<protein>
    <submittedName>
        <fullName evidence="1">Uncharacterized protein</fullName>
    </submittedName>
</protein>
<evidence type="ECO:0000313" key="2">
    <source>
        <dbReference type="Proteomes" id="UP000823775"/>
    </source>
</evidence>
<proteinExistence type="predicted"/>
<keyword evidence="2" id="KW-1185">Reference proteome</keyword>
<organism evidence="1 2">
    <name type="scientific">Datura stramonium</name>
    <name type="common">Jimsonweed</name>
    <name type="synonym">Common thornapple</name>
    <dbReference type="NCBI Taxonomy" id="4076"/>
    <lineage>
        <taxon>Eukaryota</taxon>
        <taxon>Viridiplantae</taxon>
        <taxon>Streptophyta</taxon>
        <taxon>Embryophyta</taxon>
        <taxon>Tracheophyta</taxon>
        <taxon>Spermatophyta</taxon>
        <taxon>Magnoliopsida</taxon>
        <taxon>eudicotyledons</taxon>
        <taxon>Gunneridae</taxon>
        <taxon>Pentapetalae</taxon>
        <taxon>asterids</taxon>
        <taxon>lamiids</taxon>
        <taxon>Solanales</taxon>
        <taxon>Solanaceae</taxon>
        <taxon>Solanoideae</taxon>
        <taxon>Datureae</taxon>
        <taxon>Datura</taxon>
    </lineage>
</organism>
<gene>
    <name evidence="1" type="ORF">HAX54_052600</name>
</gene>
<reference evidence="1 2" key="1">
    <citation type="journal article" date="2021" name="BMC Genomics">
        <title>Datura genome reveals duplications of psychoactive alkaloid biosynthetic genes and high mutation rate following tissue culture.</title>
        <authorList>
            <person name="Rajewski A."/>
            <person name="Carter-House D."/>
            <person name="Stajich J."/>
            <person name="Litt A."/>
        </authorList>
    </citation>
    <scope>NUCLEOTIDE SEQUENCE [LARGE SCALE GENOMIC DNA]</scope>
    <source>
        <strain evidence="1">AR-01</strain>
    </source>
</reference>
<evidence type="ECO:0000313" key="1">
    <source>
        <dbReference type="EMBL" id="MCE3052429.1"/>
    </source>
</evidence>